<dbReference type="EMBL" id="RQXT01000022">
    <property type="protein sequence ID" value="RRH99267.1"/>
    <property type="molecule type" value="Genomic_DNA"/>
</dbReference>
<dbReference type="GO" id="GO:0046872">
    <property type="term" value="F:metal ion binding"/>
    <property type="evidence" value="ECO:0007669"/>
    <property type="project" value="InterPro"/>
</dbReference>
<accession>A0A3P3FLP8</accession>
<evidence type="ECO:0000313" key="3">
    <source>
        <dbReference type="EMBL" id="RRH99267.1"/>
    </source>
</evidence>
<proteinExistence type="predicted"/>
<evidence type="ECO:0000313" key="4">
    <source>
        <dbReference type="Proteomes" id="UP000273786"/>
    </source>
</evidence>
<keyword evidence="4" id="KW-1185">Reference proteome</keyword>
<evidence type="ECO:0000259" key="2">
    <source>
        <dbReference type="PROSITE" id="PS50846"/>
    </source>
</evidence>
<keyword evidence="1" id="KW-0732">Signal</keyword>
<organism evidence="3 4">
    <name type="scientific">Mesorhizobium tamadayense</name>
    <dbReference type="NCBI Taxonomy" id="425306"/>
    <lineage>
        <taxon>Bacteria</taxon>
        <taxon>Pseudomonadati</taxon>
        <taxon>Pseudomonadota</taxon>
        <taxon>Alphaproteobacteria</taxon>
        <taxon>Hyphomicrobiales</taxon>
        <taxon>Phyllobacteriaceae</taxon>
        <taxon>Mesorhizobium</taxon>
    </lineage>
</organism>
<dbReference type="AlphaFoldDB" id="A0A3P3FLP8"/>
<dbReference type="Gene3D" id="3.30.70.100">
    <property type="match status" value="1"/>
</dbReference>
<feature type="signal peptide" evidence="1">
    <location>
        <begin position="1"/>
        <end position="19"/>
    </location>
</feature>
<dbReference type="InterPro" id="IPR001802">
    <property type="entry name" value="MerP/CopZ"/>
</dbReference>
<dbReference type="PRINTS" id="PR00946">
    <property type="entry name" value="HGSCAVENGER"/>
</dbReference>
<dbReference type="InterPro" id="IPR006121">
    <property type="entry name" value="HMA_dom"/>
</dbReference>
<reference evidence="3 4" key="1">
    <citation type="submission" date="2018-11" db="EMBL/GenBank/DDBJ databases">
        <title>the genome of Mesorhizobium tamadayense DSM 28320.</title>
        <authorList>
            <person name="Gao J."/>
        </authorList>
    </citation>
    <scope>NUCLEOTIDE SEQUENCE [LARGE SCALE GENOMIC DNA]</scope>
    <source>
        <strain evidence="3 4">DSM 28320</strain>
    </source>
</reference>
<comment type="caution">
    <text evidence="3">The sequence shown here is derived from an EMBL/GenBank/DDBJ whole genome shotgun (WGS) entry which is preliminary data.</text>
</comment>
<feature type="chain" id="PRO_5018208817" evidence="1">
    <location>
        <begin position="20"/>
        <end position="93"/>
    </location>
</feature>
<dbReference type="SUPFAM" id="SSF55008">
    <property type="entry name" value="HMA, heavy metal-associated domain"/>
    <property type="match status" value="1"/>
</dbReference>
<dbReference type="RefSeq" id="WP_125001016.1">
    <property type="nucleotide sequence ID" value="NZ_RQXT01000022.1"/>
</dbReference>
<dbReference type="Proteomes" id="UP000273786">
    <property type="component" value="Unassembled WGS sequence"/>
</dbReference>
<name>A0A3P3FLP8_9HYPH</name>
<protein>
    <submittedName>
        <fullName evidence="3">Mercuric transport protein periplasmic component</fullName>
    </submittedName>
</protein>
<feature type="domain" description="HMA" evidence="2">
    <location>
        <begin position="22"/>
        <end position="88"/>
    </location>
</feature>
<sequence length="93" mass="9454">MRIAIAIFVPLLATVPAAAGQHTAIFSVPDMTCPLCPVTVATAIRHLEGVVSVSTDVNAKTATVVFDDDKTSTAAIAAASNNAGYAAALVKEQ</sequence>
<dbReference type="PROSITE" id="PS50846">
    <property type="entry name" value="HMA_2"/>
    <property type="match status" value="1"/>
</dbReference>
<dbReference type="OrthoDB" id="7205933at2"/>
<evidence type="ECO:0000256" key="1">
    <source>
        <dbReference type="SAM" id="SignalP"/>
    </source>
</evidence>
<dbReference type="CDD" id="cd00371">
    <property type="entry name" value="HMA"/>
    <property type="match status" value="1"/>
</dbReference>
<dbReference type="Pfam" id="PF00403">
    <property type="entry name" value="HMA"/>
    <property type="match status" value="1"/>
</dbReference>
<gene>
    <name evidence="3" type="ORF">EH240_18690</name>
</gene>
<dbReference type="InterPro" id="IPR036163">
    <property type="entry name" value="HMA_dom_sf"/>
</dbReference>